<name>A0AAE3EFE5_9SPIR</name>
<comment type="caution">
    <text evidence="1">The sequence shown here is derived from an EMBL/GenBank/DDBJ whole genome shotgun (WGS) entry which is preliminary data.</text>
</comment>
<protein>
    <submittedName>
        <fullName evidence="1">Uncharacterized protein</fullName>
    </submittedName>
</protein>
<dbReference type="RefSeq" id="WP_230751986.1">
    <property type="nucleotide sequence ID" value="NZ_JAINWA010000001.1"/>
</dbReference>
<dbReference type="Proteomes" id="UP001198163">
    <property type="component" value="Unassembled WGS sequence"/>
</dbReference>
<reference evidence="1" key="1">
    <citation type="submission" date="2021-08" db="EMBL/GenBank/DDBJ databases">
        <title>Comparative analyses of Brucepasteria parasyntrophica and Teretinema zuelzerae.</title>
        <authorList>
            <person name="Song Y."/>
            <person name="Brune A."/>
        </authorList>
    </citation>
    <scope>NUCLEOTIDE SEQUENCE</scope>
    <source>
        <strain evidence="1">DSM 1903</strain>
    </source>
</reference>
<gene>
    <name evidence="1" type="ORF">K7J14_00045</name>
</gene>
<evidence type="ECO:0000313" key="1">
    <source>
        <dbReference type="EMBL" id="MCD1653100.1"/>
    </source>
</evidence>
<keyword evidence="2" id="KW-1185">Reference proteome</keyword>
<accession>A0AAE3EFE5</accession>
<dbReference type="AlphaFoldDB" id="A0AAE3EFE5"/>
<evidence type="ECO:0000313" key="2">
    <source>
        <dbReference type="Proteomes" id="UP001198163"/>
    </source>
</evidence>
<dbReference type="EMBL" id="JAINWA010000001">
    <property type="protein sequence ID" value="MCD1653100.1"/>
    <property type="molecule type" value="Genomic_DNA"/>
</dbReference>
<organism evidence="1 2">
    <name type="scientific">Teretinema zuelzerae</name>
    <dbReference type="NCBI Taxonomy" id="156"/>
    <lineage>
        <taxon>Bacteria</taxon>
        <taxon>Pseudomonadati</taxon>
        <taxon>Spirochaetota</taxon>
        <taxon>Spirochaetia</taxon>
        <taxon>Spirochaetales</taxon>
        <taxon>Treponemataceae</taxon>
        <taxon>Teretinema</taxon>
    </lineage>
</organism>
<sequence>MKLDRDIESFINNYVKALKEKNAVAFIGSGMSVSQGFSIGKTIKTSC</sequence>
<proteinExistence type="predicted"/>